<organism evidence="2 3">
    <name type="scientific">Tumebacillus avium</name>
    <dbReference type="NCBI Taxonomy" id="1903704"/>
    <lineage>
        <taxon>Bacteria</taxon>
        <taxon>Bacillati</taxon>
        <taxon>Bacillota</taxon>
        <taxon>Bacilli</taxon>
        <taxon>Bacillales</taxon>
        <taxon>Alicyclobacillaceae</taxon>
        <taxon>Tumebacillus</taxon>
    </lineage>
</organism>
<name>A0A1Y0IP98_9BACL</name>
<accession>A0A1Y0IP98</accession>
<feature type="signal peptide" evidence="1">
    <location>
        <begin position="1"/>
        <end position="25"/>
    </location>
</feature>
<evidence type="ECO:0000313" key="3">
    <source>
        <dbReference type="Proteomes" id="UP000195437"/>
    </source>
</evidence>
<keyword evidence="3" id="KW-1185">Reference proteome</keyword>
<reference evidence="3" key="1">
    <citation type="submission" date="2017-05" db="EMBL/GenBank/DDBJ databases">
        <authorList>
            <person name="Sung H."/>
        </authorList>
    </citation>
    <scope>NUCLEOTIDE SEQUENCE [LARGE SCALE GENOMIC DNA]</scope>
    <source>
        <strain evidence="3">AR23208</strain>
    </source>
</reference>
<gene>
    <name evidence="2" type="ORF">CBW65_14710</name>
</gene>
<dbReference type="EMBL" id="CP021434">
    <property type="protein sequence ID" value="ARU62110.1"/>
    <property type="molecule type" value="Genomic_DNA"/>
</dbReference>
<dbReference type="KEGG" id="tum:CBW65_14710"/>
<evidence type="ECO:0000256" key="1">
    <source>
        <dbReference type="SAM" id="SignalP"/>
    </source>
</evidence>
<dbReference type="OrthoDB" id="1653235at2"/>
<protein>
    <recommendedName>
        <fullName evidence="4">DUF5067 domain-containing protein</fullName>
    </recommendedName>
</protein>
<feature type="chain" id="PRO_5011987844" description="DUF5067 domain-containing protein" evidence="1">
    <location>
        <begin position="26"/>
        <end position="164"/>
    </location>
</feature>
<evidence type="ECO:0008006" key="4">
    <source>
        <dbReference type="Google" id="ProtNLM"/>
    </source>
</evidence>
<dbReference type="RefSeq" id="WP_087457472.1">
    <property type="nucleotide sequence ID" value="NZ_CP021434.1"/>
</dbReference>
<evidence type="ECO:0000313" key="2">
    <source>
        <dbReference type="EMBL" id="ARU62110.1"/>
    </source>
</evidence>
<dbReference type="Proteomes" id="UP000195437">
    <property type="component" value="Chromosome"/>
</dbReference>
<dbReference type="PROSITE" id="PS51257">
    <property type="entry name" value="PROKAR_LIPOPROTEIN"/>
    <property type="match status" value="1"/>
</dbReference>
<proteinExistence type="predicted"/>
<keyword evidence="1" id="KW-0732">Signal</keyword>
<dbReference type="AlphaFoldDB" id="A0A1Y0IP98"/>
<sequence>MRKLLLPFASLVVGFLILSSGCSENDTGIGSVVENSESNLFSEITLQKVRTQTLELVHLDQTYKGIEYQFYFQIADRISTEETLKRIQVEIVFNGKTKELINVESLKKTLDLVQDEHGTNTYVARVSSVYKTEYTEAELNYLIDHPTEVDLYLYVDGEKVRKLQ</sequence>